<dbReference type="AlphaFoldDB" id="A0A919NRA1"/>
<organism evidence="1 2">
    <name type="scientific">Paractinoplanes tereljensis</name>
    <dbReference type="NCBI Taxonomy" id="571912"/>
    <lineage>
        <taxon>Bacteria</taxon>
        <taxon>Bacillati</taxon>
        <taxon>Actinomycetota</taxon>
        <taxon>Actinomycetes</taxon>
        <taxon>Micromonosporales</taxon>
        <taxon>Micromonosporaceae</taxon>
        <taxon>Paractinoplanes</taxon>
    </lineage>
</organism>
<evidence type="ECO:0000313" key="2">
    <source>
        <dbReference type="Proteomes" id="UP000623608"/>
    </source>
</evidence>
<sequence length="116" mass="13939">MAARDRLTTFHQRGNAAQLSGTDFDRLMLDYFTLLWCFERIEAGRYLLAGRWRKSGPQRYLDRLIRWHVLEWEQSLNKVRRLLEARLDAPLDDRDSRQALARLHRVFLGGRWHMLT</sequence>
<protein>
    <submittedName>
        <fullName evidence="1">Uncharacterized protein</fullName>
    </submittedName>
</protein>
<dbReference type="RefSeq" id="WP_203811143.1">
    <property type="nucleotide sequence ID" value="NZ_BOMY01000039.1"/>
</dbReference>
<gene>
    <name evidence="1" type="ORF">Ate02nite_59580</name>
</gene>
<comment type="caution">
    <text evidence="1">The sequence shown here is derived from an EMBL/GenBank/DDBJ whole genome shotgun (WGS) entry which is preliminary data.</text>
</comment>
<proteinExistence type="predicted"/>
<keyword evidence="2" id="KW-1185">Reference proteome</keyword>
<dbReference type="Proteomes" id="UP000623608">
    <property type="component" value="Unassembled WGS sequence"/>
</dbReference>
<name>A0A919NRA1_9ACTN</name>
<evidence type="ECO:0000313" key="1">
    <source>
        <dbReference type="EMBL" id="GIF23228.1"/>
    </source>
</evidence>
<dbReference type="EMBL" id="BOMY01000039">
    <property type="protein sequence ID" value="GIF23228.1"/>
    <property type="molecule type" value="Genomic_DNA"/>
</dbReference>
<accession>A0A919NRA1</accession>
<reference evidence="1" key="1">
    <citation type="submission" date="2021-01" db="EMBL/GenBank/DDBJ databases">
        <title>Whole genome shotgun sequence of Actinoplanes tereljensis NBRC 105297.</title>
        <authorList>
            <person name="Komaki H."/>
            <person name="Tamura T."/>
        </authorList>
    </citation>
    <scope>NUCLEOTIDE SEQUENCE</scope>
    <source>
        <strain evidence="1">NBRC 105297</strain>
    </source>
</reference>